<reference evidence="1" key="1">
    <citation type="submission" date="2014-11" db="EMBL/GenBank/DDBJ databases">
        <authorList>
            <person name="Amaro Gonzalez C."/>
        </authorList>
    </citation>
    <scope>NUCLEOTIDE SEQUENCE</scope>
</reference>
<dbReference type="AlphaFoldDB" id="A0A0E9QZB0"/>
<accession>A0A0E9QZB0</accession>
<protein>
    <submittedName>
        <fullName evidence="1">Uncharacterized protein</fullName>
    </submittedName>
</protein>
<reference evidence="1" key="2">
    <citation type="journal article" date="2015" name="Fish Shellfish Immunol.">
        <title>Early steps in the European eel (Anguilla anguilla)-Vibrio vulnificus interaction in the gills: Role of the RtxA13 toxin.</title>
        <authorList>
            <person name="Callol A."/>
            <person name="Pajuelo D."/>
            <person name="Ebbesson L."/>
            <person name="Teles M."/>
            <person name="MacKenzie S."/>
            <person name="Amaro C."/>
        </authorList>
    </citation>
    <scope>NUCLEOTIDE SEQUENCE</scope>
</reference>
<organism evidence="1">
    <name type="scientific">Anguilla anguilla</name>
    <name type="common">European freshwater eel</name>
    <name type="synonym">Muraena anguilla</name>
    <dbReference type="NCBI Taxonomy" id="7936"/>
    <lineage>
        <taxon>Eukaryota</taxon>
        <taxon>Metazoa</taxon>
        <taxon>Chordata</taxon>
        <taxon>Craniata</taxon>
        <taxon>Vertebrata</taxon>
        <taxon>Euteleostomi</taxon>
        <taxon>Actinopterygii</taxon>
        <taxon>Neopterygii</taxon>
        <taxon>Teleostei</taxon>
        <taxon>Anguilliformes</taxon>
        <taxon>Anguillidae</taxon>
        <taxon>Anguilla</taxon>
    </lineage>
</organism>
<evidence type="ECO:0000313" key="1">
    <source>
        <dbReference type="EMBL" id="JAH21418.1"/>
    </source>
</evidence>
<proteinExistence type="predicted"/>
<name>A0A0E9QZB0_ANGAN</name>
<dbReference type="EMBL" id="GBXM01087159">
    <property type="protein sequence ID" value="JAH21418.1"/>
    <property type="molecule type" value="Transcribed_RNA"/>
</dbReference>
<sequence>MVHSLYSSNNILTKKKLQIKYVISLLTLTKHVINKL</sequence>